<organism evidence="3 4">
    <name type="scientific">Miscanthus lutarioriparius</name>
    <dbReference type="NCBI Taxonomy" id="422564"/>
    <lineage>
        <taxon>Eukaryota</taxon>
        <taxon>Viridiplantae</taxon>
        <taxon>Streptophyta</taxon>
        <taxon>Embryophyta</taxon>
        <taxon>Tracheophyta</taxon>
        <taxon>Spermatophyta</taxon>
        <taxon>Magnoliopsida</taxon>
        <taxon>Liliopsida</taxon>
        <taxon>Poales</taxon>
        <taxon>Poaceae</taxon>
        <taxon>PACMAD clade</taxon>
        <taxon>Panicoideae</taxon>
        <taxon>Andropogonodae</taxon>
        <taxon>Andropogoneae</taxon>
        <taxon>Saccharinae</taxon>
        <taxon>Miscanthus</taxon>
    </lineage>
</organism>
<evidence type="ECO:0000313" key="3">
    <source>
        <dbReference type="EMBL" id="CAD6335748.1"/>
    </source>
</evidence>
<gene>
    <name evidence="3" type="ORF">NCGR_LOCUS59846</name>
</gene>
<reference evidence="3" key="1">
    <citation type="submission" date="2020-10" db="EMBL/GenBank/DDBJ databases">
        <authorList>
            <person name="Han B."/>
            <person name="Lu T."/>
            <person name="Zhao Q."/>
            <person name="Huang X."/>
            <person name="Zhao Y."/>
        </authorList>
    </citation>
    <scope>NUCLEOTIDE SEQUENCE</scope>
</reference>
<name>A0A811S468_9POAL</name>
<dbReference type="InterPro" id="IPR036047">
    <property type="entry name" value="F-box-like_dom_sf"/>
</dbReference>
<dbReference type="PROSITE" id="PS50181">
    <property type="entry name" value="FBOX"/>
    <property type="match status" value="1"/>
</dbReference>
<feature type="domain" description="F-box" evidence="2">
    <location>
        <begin position="39"/>
        <end position="75"/>
    </location>
</feature>
<dbReference type="Pfam" id="PF00646">
    <property type="entry name" value="F-box"/>
    <property type="match status" value="1"/>
</dbReference>
<accession>A0A811S468</accession>
<dbReference type="InterPro" id="IPR053772">
    <property type="entry name" value="At1g61320/At1g61330-like"/>
</dbReference>
<dbReference type="SUPFAM" id="SSF81383">
    <property type="entry name" value="F-box domain"/>
    <property type="match status" value="1"/>
</dbReference>
<evidence type="ECO:0000259" key="2">
    <source>
        <dbReference type="PROSITE" id="PS50181"/>
    </source>
</evidence>
<evidence type="ECO:0000313" key="4">
    <source>
        <dbReference type="Proteomes" id="UP000604825"/>
    </source>
</evidence>
<protein>
    <recommendedName>
        <fullName evidence="2">F-box domain-containing protein</fullName>
    </recommendedName>
</protein>
<dbReference type="OrthoDB" id="672536at2759"/>
<sequence length="438" mass="48797">MAIDSGGGGGDCSGGGAKRQRVDEQGDRCEVVGSDVVPMDRISALPDELRQRILTHLPLKDAIRTGALVRGWRDLWKGWWAHRASLEVHLRFSLIVDICKLKSSELRRFLDYAAECGVEDLHVETSKITVADKLNFHLALSSASLACLSLRRISVSSMYYKGARPFHALTLSRCLVMPQNVRSVSLAEYDGFTRLNWVPLPSLRSFHYSGHFLEAPFNIPRDAALADLYIWFADSVSIKYDAKRLNNSLPKDLSGLNVLTICSNALPVASFLTDDGKSVHLPNLSLNSLRELHLLMLKMDAVNLADLYVFLKTCQCPNLERLFVQLLESRYEPMERSTDGVSEEAPEDGLDNLVMVNVMNFNWRCTEVQLVSFLLRKASSLRKLLIVSPNAAPLDLLGVQEADLLLFREALANCKIMLSESDDASTQPYHSEVPSSSS</sequence>
<feature type="compositionally biased region" description="Gly residues" evidence="1">
    <location>
        <begin position="1"/>
        <end position="17"/>
    </location>
</feature>
<dbReference type="PANTHER" id="PTHR34145">
    <property type="entry name" value="OS02G0105600 PROTEIN"/>
    <property type="match status" value="1"/>
</dbReference>
<dbReference type="InterPro" id="IPR001810">
    <property type="entry name" value="F-box_dom"/>
</dbReference>
<dbReference type="EMBL" id="CAJGYO010000018">
    <property type="protein sequence ID" value="CAD6335748.1"/>
    <property type="molecule type" value="Genomic_DNA"/>
</dbReference>
<keyword evidence="4" id="KW-1185">Reference proteome</keyword>
<evidence type="ECO:0000256" key="1">
    <source>
        <dbReference type="SAM" id="MobiDB-lite"/>
    </source>
</evidence>
<dbReference type="AlphaFoldDB" id="A0A811S468"/>
<comment type="caution">
    <text evidence="3">The sequence shown here is derived from an EMBL/GenBank/DDBJ whole genome shotgun (WGS) entry which is preliminary data.</text>
</comment>
<feature type="region of interest" description="Disordered" evidence="1">
    <location>
        <begin position="1"/>
        <end position="26"/>
    </location>
</feature>
<proteinExistence type="predicted"/>
<dbReference type="Proteomes" id="UP000604825">
    <property type="component" value="Unassembled WGS sequence"/>
</dbReference>
<dbReference type="PANTHER" id="PTHR34145:SF65">
    <property type="entry name" value="FBD DOMAIN-CONTAINING PROTEIN"/>
    <property type="match status" value="1"/>
</dbReference>